<name>A0ABR7Y772_9SPHI</name>
<dbReference type="SUPFAM" id="SSF53254">
    <property type="entry name" value="Phosphoglycerate mutase-like"/>
    <property type="match status" value="1"/>
</dbReference>
<dbReference type="Pfam" id="PF00300">
    <property type="entry name" value="His_Phos_1"/>
    <property type="match status" value="1"/>
</dbReference>
<dbReference type="InterPro" id="IPR029033">
    <property type="entry name" value="His_PPase_superfam"/>
</dbReference>
<gene>
    <name evidence="1" type="ORF">H8B17_16340</name>
</gene>
<dbReference type="CDD" id="cd07067">
    <property type="entry name" value="HP_PGM_like"/>
    <property type="match status" value="1"/>
</dbReference>
<dbReference type="InterPro" id="IPR013078">
    <property type="entry name" value="His_Pase_superF_clade-1"/>
</dbReference>
<reference evidence="1 2" key="1">
    <citation type="submission" date="2020-08" db="EMBL/GenBank/DDBJ databases">
        <title>Sphingobacterium sp. DN00404 isolated from aquaculture water.</title>
        <authorList>
            <person name="Zhang M."/>
        </authorList>
    </citation>
    <scope>NUCLEOTIDE SEQUENCE [LARGE SCALE GENOMIC DNA]</scope>
    <source>
        <strain evidence="1 2">KCTC 32294</strain>
    </source>
</reference>
<accession>A0ABR7Y772</accession>
<dbReference type="Gene3D" id="3.40.50.1240">
    <property type="entry name" value="Phosphoglycerate mutase-like"/>
    <property type="match status" value="1"/>
</dbReference>
<dbReference type="EMBL" id="JACNYK010000005">
    <property type="protein sequence ID" value="MBD1427151.1"/>
    <property type="molecule type" value="Genomic_DNA"/>
</dbReference>
<protein>
    <submittedName>
        <fullName evidence="1">Histidine phosphatase family protein</fullName>
    </submittedName>
</protein>
<organism evidence="1 2">
    <name type="scientific">Sphingobacterium arenae</name>
    <dbReference type="NCBI Taxonomy" id="1280598"/>
    <lineage>
        <taxon>Bacteria</taxon>
        <taxon>Pseudomonadati</taxon>
        <taxon>Bacteroidota</taxon>
        <taxon>Sphingobacteriia</taxon>
        <taxon>Sphingobacteriales</taxon>
        <taxon>Sphingobacteriaceae</taxon>
        <taxon>Sphingobacterium</taxon>
    </lineage>
</organism>
<evidence type="ECO:0000313" key="1">
    <source>
        <dbReference type="EMBL" id="MBD1427151.1"/>
    </source>
</evidence>
<sequence length="166" mass="18818">METKSLYIIRHAKAELPTFEKDDFDRDLLPKGVNRATLIAEKLKTLLPTVDDKTLVISSPANRAKQTAKIFCDILGYSEDLILWTPKVYEAHYLFLMKCLNDVPASYNHVLLFGHNPGISDLVAYTTDRFVDLKTAHTAHLELERGIDYSMLSANTATLKQIITDY</sequence>
<dbReference type="Proteomes" id="UP000606494">
    <property type="component" value="Unassembled WGS sequence"/>
</dbReference>
<evidence type="ECO:0000313" key="2">
    <source>
        <dbReference type="Proteomes" id="UP000606494"/>
    </source>
</evidence>
<dbReference type="RefSeq" id="WP_190310301.1">
    <property type="nucleotide sequence ID" value="NZ_JACNYK010000005.1"/>
</dbReference>
<proteinExistence type="predicted"/>
<comment type="caution">
    <text evidence="1">The sequence shown here is derived from an EMBL/GenBank/DDBJ whole genome shotgun (WGS) entry which is preliminary data.</text>
</comment>
<keyword evidence="2" id="KW-1185">Reference proteome</keyword>